<dbReference type="GO" id="GO:1990281">
    <property type="term" value="C:efflux pump complex"/>
    <property type="evidence" value="ECO:0007669"/>
    <property type="project" value="TreeGrafter"/>
</dbReference>
<comment type="caution">
    <text evidence="5">The sequence shown here is derived from an EMBL/GenBank/DDBJ whole genome shotgun (WGS) entry which is preliminary data.</text>
</comment>
<dbReference type="RefSeq" id="WP_110313773.1">
    <property type="nucleotide sequence ID" value="NZ_QJKC01000025.1"/>
</dbReference>
<keyword evidence="2" id="KW-0812">Transmembrane</keyword>
<keyword evidence="6" id="KW-1185">Reference proteome</keyword>
<dbReference type="PANTHER" id="PTHR30469">
    <property type="entry name" value="MULTIDRUG RESISTANCE PROTEIN MDTA"/>
    <property type="match status" value="1"/>
</dbReference>
<keyword evidence="2" id="KW-0472">Membrane</keyword>
<dbReference type="GO" id="GO:0015562">
    <property type="term" value="F:efflux transmembrane transporter activity"/>
    <property type="evidence" value="ECO:0007669"/>
    <property type="project" value="TreeGrafter"/>
</dbReference>
<dbReference type="EMBL" id="QJKC01000025">
    <property type="protein sequence ID" value="PXX41328.1"/>
    <property type="molecule type" value="Genomic_DNA"/>
</dbReference>
<dbReference type="Gene3D" id="1.10.287.470">
    <property type="entry name" value="Helix hairpin bin"/>
    <property type="match status" value="1"/>
</dbReference>
<name>A0A318JBY6_9NEIS</name>
<dbReference type="InterPro" id="IPR058792">
    <property type="entry name" value="Beta-barrel_RND_2"/>
</dbReference>
<proteinExistence type="inferred from homology"/>
<dbReference type="InterPro" id="IPR006143">
    <property type="entry name" value="RND_pump_MFP"/>
</dbReference>
<evidence type="ECO:0000256" key="1">
    <source>
        <dbReference type="ARBA" id="ARBA00009477"/>
    </source>
</evidence>
<evidence type="ECO:0000313" key="6">
    <source>
        <dbReference type="Proteomes" id="UP000248395"/>
    </source>
</evidence>
<dbReference type="Gene3D" id="2.40.30.170">
    <property type="match status" value="1"/>
</dbReference>
<dbReference type="Pfam" id="PF25954">
    <property type="entry name" value="Beta-barrel_RND_2"/>
    <property type="match status" value="1"/>
</dbReference>
<reference evidence="5 6" key="1">
    <citation type="submission" date="2018-05" db="EMBL/GenBank/DDBJ databases">
        <title>Genomic Encyclopedia of Type Strains, Phase IV (KMG-IV): sequencing the most valuable type-strain genomes for metagenomic binning, comparative biology and taxonomic classification.</title>
        <authorList>
            <person name="Goeker M."/>
        </authorList>
    </citation>
    <scope>NUCLEOTIDE SEQUENCE [LARGE SCALE GENOMIC DNA]</scope>
    <source>
        <strain evidence="5 6">DSM 25134</strain>
    </source>
</reference>
<keyword evidence="2" id="KW-1133">Transmembrane helix</keyword>
<dbReference type="Gene3D" id="2.40.420.20">
    <property type="match status" value="1"/>
</dbReference>
<feature type="transmembrane region" description="Helical" evidence="2">
    <location>
        <begin position="34"/>
        <end position="52"/>
    </location>
</feature>
<dbReference type="AlphaFoldDB" id="A0A318JBY6"/>
<sequence>MTEQRHASQGVPAFHQNTVASLNGRDKVARRARTVTIIILLLLLAGLARTLLARQAAADTLAQAASQSAIQQVRVVTPQPNRHDDKLTLPSTLQGLTEAQIYARTSGYVKQWFKDIGQPVRKGELLAVLDIPDINKQVDEAAANHELARTAFERWSRLRAQDAVSQQEYEEKSAAYQQTAAVLKRLRDQQDFGKVLAPFDGIVTKRNVDNGSLINAGNGGSAQALFAIAQVDQLHLYAYVPQDRASQIRVGDTVEVKPSDSGEAAVKGRIARTAGAIDPATRTLQVEIVLPNTGHKLLPGLYVEARFNLPGKPSLTLPANTLLFGPAGSQVATVDAKGRVKLQKVALGTDYGKEVEIKSGLTGKEHVIINPADAISDGQPVNIVASGKGG</sequence>
<feature type="domain" description="CzcB-like barrel-sandwich hybrid" evidence="4">
    <location>
        <begin position="98"/>
        <end position="216"/>
    </location>
</feature>
<evidence type="ECO:0000256" key="2">
    <source>
        <dbReference type="SAM" id="Phobius"/>
    </source>
</evidence>
<dbReference type="InterPro" id="IPR058647">
    <property type="entry name" value="BSH_CzcB-like"/>
</dbReference>
<protein>
    <submittedName>
        <fullName evidence="5">RND family efflux transporter MFP subunit</fullName>
    </submittedName>
</protein>
<dbReference type="PANTHER" id="PTHR30469:SF37">
    <property type="entry name" value="RAGD PROTEIN"/>
    <property type="match status" value="1"/>
</dbReference>
<dbReference type="Proteomes" id="UP000248395">
    <property type="component" value="Unassembled WGS sequence"/>
</dbReference>
<accession>A0A318JBY6</accession>
<comment type="similarity">
    <text evidence="1">Belongs to the membrane fusion protein (MFP) (TC 8.A.1) family.</text>
</comment>
<dbReference type="Gene3D" id="2.40.50.100">
    <property type="match status" value="1"/>
</dbReference>
<dbReference type="NCBIfam" id="TIGR01730">
    <property type="entry name" value="RND_mfp"/>
    <property type="match status" value="1"/>
</dbReference>
<evidence type="ECO:0000259" key="4">
    <source>
        <dbReference type="Pfam" id="PF25973"/>
    </source>
</evidence>
<feature type="domain" description="CusB-like beta-barrel" evidence="3">
    <location>
        <begin position="236"/>
        <end position="308"/>
    </location>
</feature>
<dbReference type="OrthoDB" id="9806939at2"/>
<evidence type="ECO:0000259" key="3">
    <source>
        <dbReference type="Pfam" id="PF25954"/>
    </source>
</evidence>
<evidence type="ECO:0000313" key="5">
    <source>
        <dbReference type="EMBL" id="PXX41328.1"/>
    </source>
</evidence>
<organism evidence="5 6">
    <name type="scientific">Aquitalea magnusonii</name>
    <dbReference type="NCBI Taxonomy" id="332411"/>
    <lineage>
        <taxon>Bacteria</taxon>
        <taxon>Pseudomonadati</taxon>
        <taxon>Pseudomonadota</taxon>
        <taxon>Betaproteobacteria</taxon>
        <taxon>Neisseriales</taxon>
        <taxon>Chromobacteriaceae</taxon>
        <taxon>Aquitalea</taxon>
    </lineage>
</organism>
<dbReference type="FunFam" id="2.40.30.170:FF:000010">
    <property type="entry name" value="Efflux RND transporter periplasmic adaptor subunit"/>
    <property type="match status" value="1"/>
</dbReference>
<dbReference type="SUPFAM" id="SSF111369">
    <property type="entry name" value="HlyD-like secretion proteins"/>
    <property type="match status" value="1"/>
</dbReference>
<gene>
    <name evidence="5" type="ORF">DFR38_12512</name>
</gene>
<dbReference type="Pfam" id="PF25973">
    <property type="entry name" value="BSH_CzcB"/>
    <property type="match status" value="1"/>
</dbReference>